<reference evidence="2" key="1">
    <citation type="submission" date="2025-08" db="UniProtKB">
        <authorList>
            <consortium name="RefSeq"/>
        </authorList>
    </citation>
    <scope>IDENTIFICATION</scope>
</reference>
<evidence type="ECO:0000313" key="2">
    <source>
        <dbReference type="RefSeq" id="XP_073908900.1"/>
    </source>
</evidence>
<sequence>MAEVDLAQIPDVDIDSEGVFKYVLIRVHARPPSGAEAGECKEIVRGYKWAEYHGDFPGDQDSSEATLSTPADIYDKVSGELQKKGYDCECLGGGRISHQSQDRKIHVYGYSMALGAVSTRVELRALTQRPPGSSRLTCGACGLPSCPQGGQNGLRSCPALHLD</sequence>
<dbReference type="Proteomes" id="UP001732720">
    <property type="component" value="Chromosome 13"/>
</dbReference>
<protein>
    <submittedName>
        <fullName evidence="2">14 kDa phosphohistidine phosphatase isoform X1</fullName>
    </submittedName>
</protein>
<name>A0AC58KVH1_CASCN</name>
<proteinExistence type="predicted"/>
<accession>A0AC58KVH1</accession>
<organism evidence="1 2">
    <name type="scientific">Castor canadensis</name>
    <name type="common">American beaver</name>
    <dbReference type="NCBI Taxonomy" id="51338"/>
    <lineage>
        <taxon>Eukaryota</taxon>
        <taxon>Metazoa</taxon>
        <taxon>Chordata</taxon>
        <taxon>Craniata</taxon>
        <taxon>Vertebrata</taxon>
        <taxon>Euteleostomi</taxon>
        <taxon>Mammalia</taxon>
        <taxon>Eutheria</taxon>
        <taxon>Euarchontoglires</taxon>
        <taxon>Glires</taxon>
        <taxon>Rodentia</taxon>
        <taxon>Castorimorpha</taxon>
        <taxon>Castoridae</taxon>
        <taxon>Castor</taxon>
    </lineage>
</organism>
<gene>
    <name evidence="2" type="primary">Phpt1</name>
</gene>
<evidence type="ECO:0000313" key="1">
    <source>
        <dbReference type="Proteomes" id="UP001732720"/>
    </source>
</evidence>
<dbReference type="RefSeq" id="XP_073908900.1">
    <property type="nucleotide sequence ID" value="XM_074052799.1"/>
</dbReference>
<keyword evidence="1" id="KW-1185">Reference proteome</keyword>